<dbReference type="Proteomes" id="UP000195880">
    <property type="component" value="Chromosome"/>
</dbReference>
<dbReference type="EMBL" id="CP021748">
    <property type="protein sequence ID" value="ARX85841.1"/>
    <property type="molecule type" value="Genomic_DNA"/>
</dbReference>
<dbReference type="RefSeq" id="WP_087885517.1">
    <property type="nucleotide sequence ID" value="NZ_CP021748.1"/>
</dbReference>
<keyword evidence="2" id="KW-1133">Transmembrane helix</keyword>
<sequence>MLSHEFQPGRLVAGFFLAAAGLVYAGDAGGLWETPWFAMIPIVVGGLFLAAATAAVAHGIRKARRPRTKGPAATGTPASPEDKAPTSGSGAPSDRP</sequence>
<dbReference type="OrthoDB" id="4338664at2"/>
<keyword evidence="2" id="KW-0812">Transmembrane</keyword>
<dbReference type="AlphaFoldDB" id="A0A1Z1WHC4"/>
<keyword evidence="4" id="KW-1185">Reference proteome</keyword>
<reference evidence="3 4" key="1">
    <citation type="submission" date="2017-05" db="EMBL/GenBank/DDBJ databases">
        <title>Streptomyces alboflavus Genome sequencing and assembly.</title>
        <authorList>
            <person name="Wang Y."/>
            <person name="Du B."/>
            <person name="Ding Y."/>
            <person name="Liu H."/>
            <person name="Hou Q."/>
            <person name="Liu K."/>
            <person name="Wang C."/>
            <person name="Yao L."/>
        </authorList>
    </citation>
    <scope>NUCLEOTIDE SEQUENCE [LARGE SCALE GENOMIC DNA]</scope>
    <source>
        <strain evidence="3 4">MDJK44</strain>
    </source>
</reference>
<evidence type="ECO:0000313" key="4">
    <source>
        <dbReference type="Proteomes" id="UP000195880"/>
    </source>
</evidence>
<evidence type="ECO:0000256" key="2">
    <source>
        <dbReference type="SAM" id="Phobius"/>
    </source>
</evidence>
<evidence type="ECO:0000313" key="3">
    <source>
        <dbReference type="EMBL" id="ARX85841.1"/>
    </source>
</evidence>
<accession>A0A1Z1WHC4</accession>
<organism evidence="3 4">
    <name type="scientific">Streptomyces alboflavus</name>
    <dbReference type="NCBI Taxonomy" id="67267"/>
    <lineage>
        <taxon>Bacteria</taxon>
        <taxon>Bacillati</taxon>
        <taxon>Actinomycetota</taxon>
        <taxon>Actinomycetes</taxon>
        <taxon>Kitasatosporales</taxon>
        <taxon>Streptomycetaceae</taxon>
        <taxon>Streptomyces</taxon>
    </lineage>
</organism>
<name>A0A1Z1WHC4_9ACTN</name>
<gene>
    <name evidence="3" type="ORF">SMD44_05310</name>
</gene>
<evidence type="ECO:0000256" key="1">
    <source>
        <dbReference type="SAM" id="MobiDB-lite"/>
    </source>
</evidence>
<dbReference type="KEGG" id="salf:SMD44_05310"/>
<keyword evidence="2" id="KW-0472">Membrane</keyword>
<protein>
    <submittedName>
        <fullName evidence="3">Uncharacterized protein</fullName>
    </submittedName>
</protein>
<proteinExistence type="predicted"/>
<feature type="transmembrane region" description="Helical" evidence="2">
    <location>
        <begin position="35"/>
        <end position="57"/>
    </location>
</feature>
<feature type="region of interest" description="Disordered" evidence="1">
    <location>
        <begin position="60"/>
        <end position="96"/>
    </location>
</feature>